<dbReference type="EMBL" id="JALGAR010000004">
    <property type="protein sequence ID" value="MCI4659172.1"/>
    <property type="molecule type" value="Genomic_DNA"/>
</dbReference>
<feature type="transmembrane region" description="Helical" evidence="10">
    <location>
        <begin position="203"/>
        <end position="228"/>
    </location>
</feature>
<reference evidence="11" key="1">
    <citation type="submission" date="2022-03" db="EMBL/GenBank/DDBJ databases">
        <title>Cryobacterium sp. nov. strain ZS14-85, isolated from Antarctic soil.</title>
        <authorList>
            <person name="Li J."/>
            <person name="Niu G."/>
        </authorList>
    </citation>
    <scope>NUCLEOTIDE SEQUENCE</scope>
    <source>
        <strain evidence="11">ZS14-85</strain>
    </source>
</reference>
<feature type="transmembrane region" description="Helical" evidence="10">
    <location>
        <begin position="129"/>
        <end position="153"/>
    </location>
</feature>
<keyword evidence="6 10" id="KW-1133">Transmembrane helix</keyword>
<evidence type="ECO:0000256" key="2">
    <source>
        <dbReference type="ARBA" id="ARBA00022448"/>
    </source>
</evidence>
<keyword evidence="5 10" id="KW-0812">Transmembrane</keyword>
<protein>
    <recommendedName>
        <fullName evidence="8">Autoinducer 2 import system permease protein LsrD</fullName>
    </recommendedName>
</protein>
<evidence type="ECO:0000256" key="8">
    <source>
        <dbReference type="ARBA" id="ARBA00039381"/>
    </source>
</evidence>
<feature type="region of interest" description="Disordered" evidence="9">
    <location>
        <begin position="365"/>
        <end position="384"/>
    </location>
</feature>
<dbReference type="PANTHER" id="PTHR32196">
    <property type="entry name" value="ABC TRANSPORTER PERMEASE PROTEIN YPHD-RELATED-RELATED"/>
    <property type="match status" value="1"/>
</dbReference>
<evidence type="ECO:0000256" key="10">
    <source>
        <dbReference type="SAM" id="Phobius"/>
    </source>
</evidence>
<evidence type="ECO:0000313" key="12">
    <source>
        <dbReference type="Proteomes" id="UP001165341"/>
    </source>
</evidence>
<keyword evidence="12" id="KW-1185">Reference proteome</keyword>
<keyword evidence="3" id="KW-1003">Cell membrane</keyword>
<feature type="transmembrane region" description="Helical" evidence="10">
    <location>
        <begin position="305"/>
        <end position="322"/>
    </location>
</feature>
<dbReference type="RefSeq" id="WP_243012763.1">
    <property type="nucleotide sequence ID" value="NZ_JALGAR010000004.1"/>
</dbReference>
<accession>A0AA41QXF4</accession>
<keyword evidence="4" id="KW-0997">Cell inner membrane</keyword>
<feature type="transmembrane region" description="Helical" evidence="10">
    <location>
        <begin position="280"/>
        <end position="298"/>
    </location>
</feature>
<comment type="subcellular location">
    <subcellularLocation>
        <location evidence="1">Cell membrane</location>
        <topology evidence="1">Multi-pass membrane protein</topology>
    </subcellularLocation>
</comment>
<dbReference type="CDD" id="cd06579">
    <property type="entry name" value="TM_PBP1_transp_AraH_like"/>
    <property type="match status" value="1"/>
</dbReference>
<evidence type="ECO:0000256" key="1">
    <source>
        <dbReference type="ARBA" id="ARBA00004651"/>
    </source>
</evidence>
<dbReference type="Pfam" id="PF02653">
    <property type="entry name" value="BPD_transp_2"/>
    <property type="match status" value="1"/>
</dbReference>
<organism evidence="11 12">
    <name type="scientific">Cryobacterium zhongshanensis</name>
    <dbReference type="NCBI Taxonomy" id="2928153"/>
    <lineage>
        <taxon>Bacteria</taxon>
        <taxon>Bacillati</taxon>
        <taxon>Actinomycetota</taxon>
        <taxon>Actinomycetes</taxon>
        <taxon>Micrococcales</taxon>
        <taxon>Microbacteriaceae</taxon>
        <taxon>Cryobacterium</taxon>
    </lineage>
</organism>
<evidence type="ECO:0000313" key="11">
    <source>
        <dbReference type="EMBL" id="MCI4659172.1"/>
    </source>
</evidence>
<feature type="transmembrane region" description="Helical" evidence="10">
    <location>
        <begin position="51"/>
        <end position="71"/>
    </location>
</feature>
<dbReference type="GO" id="GO:0022857">
    <property type="term" value="F:transmembrane transporter activity"/>
    <property type="evidence" value="ECO:0007669"/>
    <property type="project" value="InterPro"/>
</dbReference>
<dbReference type="AlphaFoldDB" id="A0AA41QXF4"/>
<evidence type="ECO:0000256" key="7">
    <source>
        <dbReference type="ARBA" id="ARBA00023136"/>
    </source>
</evidence>
<dbReference type="Proteomes" id="UP001165341">
    <property type="component" value="Unassembled WGS sequence"/>
</dbReference>
<sequence length="384" mass="39769">MSNHTKQSPAPAGPDRITALDTRLISTDKTLASVPKGRTGAARVLLGRDAIMIYALIVFVLYASIAIPRFATPVTVGFLLLDVIPVLLIAMPMTLVIITGEIDLSVASIAGLTSALMGVLWAAGLPIEAVLVICVLAGVVAGAFNGFLIAVVGLPSLAVTIGTLALYRGLALVVIGDNAIANFPPELTAFFTSKLGGTGIPTMMIPVAVVALFFGVLLHLTPFGRGLYALGFSTEAATFVGIRVARAKFWLYVGTGTVSALAGIFWTLRYSSARSDNATGLELTVIAAVLLGGVSIFGGKGSIPGVIAGVLLIGTINFSLRLERISDVVLIIVTGTLLIASVVTPNVYAAIKAWRQSRRLHNTLPQVPASGATNATASGVPERK</sequence>
<feature type="transmembrane region" description="Helical" evidence="10">
    <location>
        <begin position="165"/>
        <end position="183"/>
    </location>
</feature>
<gene>
    <name evidence="11" type="ORF">MQH31_15290</name>
</gene>
<name>A0AA41QXF4_9MICO</name>
<proteinExistence type="predicted"/>
<feature type="transmembrane region" description="Helical" evidence="10">
    <location>
        <begin position="104"/>
        <end position="123"/>
    </location>
</feature>
<dbReference type="PANTHER" id="PTHR32196:SF71">
    <property type="entry name" value="AUTOINDUCER 2 IMPORT SYSTEM PERMEASE PROTEIN LSRD"/>
    <property type="match status" value="1"/>
</dbReference>
<keyword evidence="7 10" id="KW-0472">Membrane</keyword>
<evidence type="ECO:0000256" key="5">
    <source>
        <dbReference type="ARBA" id="ARBA00022692"/>
    </source>
</evidence>
<feature type="transmembrane region" description="Helical" evidence="10">
    <location>
        <begin position="77"/>
        <end position="97"/>
    </location>
</feature>
<evidence type="ECO:0000256" key="6">
    <source>
        <dbReference type="ARBA" id="ARBA00022989"/>
    </source>
</evidence>
<evidence type="ECO:0000256" key="3">
    <source>
        <dbReference type="ARBA" id="ARBA00022475"/>
    </source>
</evidence>
<dbReference type="InterPro" id="IPR001851">
    <property type="entry name" value="ABC_transp_permease"/>
</dbReference>
<feature type="transmembrane region" description="Helical" evidence="10">
    <location>
        <begin position="249"/>
        <end position="268"/>
    </location>
</feature>
<comment type="caution">
    <text evidence="11">The sequence shown here is derived from an EMBL/GenBank/DDBJ whole genome shotgun (WGS) entry which is preliminary data.</text>
</comment>
<evidence type="ECO:0000256" key="9">
    <source>
        <dbReference type="SAM" id="MobiDB-lite"/>
    </source>
</evidence>
<feature type="transmembrane region" description="Helical" evidence="10">
    <location>
        <begin position="328"/>
        <end position="351"/>
    </location>
</feature>
<dbReference type="GO" id="GO:0005886">
    <property type="term" value="C:plasma membrane"/>
    <property type="evidence" value="ECO:0007669"/>
    <property type="project" value="UniProtKB-SubCell"/>
</dbReference>
<evidence type="ECO:0000256" key="4">
    <source>
        <dbReference type="ARBA" id="ARBA00022519"/>
    </source>
</evidence>
<keyword evidence="2" id="KW-0813">Transport</keyword>